<dbReference type="AlphaFoldDB" id="A0A845QW35"/>
<evidence type="ECO:0000313" key="1">
    <source>
        <dbReference type="EMBL" id="NBI06471.1"/>
    </source>
</evidence>
<gene>
    <name evidence="1" type="ORF">D3Z33_06295</name>
</gene>
<comment type="caution">
    <text evidence="1">The sequence shown here is derived from an EMBL/GenBank/DDBJ whole genome shotgun (WGS) entry which is preliminary data.</text>
</comment>
<name>A0A845QW35_9CLOT</name>
<dbReference type="Proteomes" id="UP000467132">
    <property type="component" value="Unassembled WGS sequence"/>
</dbReference>
<protein>
    <submittedName>
        <fullName evidence="1">Uncharacterized protein</fullName>
    </submittedName>
</protein>
<dbReference type="RefSeq" id="WP_160196950.1">
    <property type="nucleotide sequence ID" value="NZ_QXXA01000006.1"/>
</dbReference>
<accession>A0A845QW35</accession>
<dbReference type="EMBL" id="QXXA01000006">
    <property type="protein sequence ID" value="NBI06471.1"/>
    <property type="molecule type" value="Genomic_DNA"/>
</dbReference>
<reference evidence="1 2" key="1">
    <citation type="submission" date="2018-08" db="EMBL/GenBank/DDBJ databases">
        <title>Murine metabolic-syndrome-specific gut microbial biobank.</title>
        <authorList>
            <person name="Liu C."/>
        </authorList>
    </citation>
    <scope>NUCLEOTIDE SEQUENCE [LARGE SCALE GENOMIC DNA]</scope>
    <source>
        <strain evidence="1 2">583</strain>
    </source>
</reference>
<evidence type="ECO:0000313" key="2">
    <source>
        <dbReference type="Proteomes" id="UP000467132"/>
    </source>
</evidence>
<organism evidence="1 2">
    <name type="scientific">Senegalia massiliensis</name>
    <dbReference type="NCBI Taxonomy" id="1720316"/>
    <lineage>
        <taxon>Bacteria</taxon>
        <taxon>Bacillati</taxon>
        <taxon>Bacillota</taxon>
        <taxon>Clostridia</taxon>
        <taxon>Eubacteriales</taxon>
        <taxon>Clostridiaceae</taxon>
        <taxon>Senegalia</taxon>
    </lineage>
</organism>
<proteinExistence type="predicted"/>
<keyword evidence="2" id="KW-1185">Reference proteome</keyword>
<sequence>MINYFINLIIHYKGKYFYLKGSDILKIVSEYFLGENEETYKNSLNKAIHILEIKGYDELAKNYKEITKNRYNIQLN</sequence>